<proteinExistence type="predicted"/>
<dbReference type="Proteomes" id="UP001066276">
    <property type="component" value="Chromosome 11"/>
</dbReference>
<feature type="region of interest" description="Disordered" evidence="1">
    <location>
        <begin position="16"/>
        <end position="104"/>
    </location>
</feature>
<evidence type="ECO:0000313" key="3">
    <source>
        <dbReference type="Proteomes" id="UP001066276"/>
    </source>
</evidence>
<comment type="caution">
    <text evidence="2">The sequence shown here is derived from an EMBL/GenBank/DDBJ whole genome shotgun (WGS) entry which is preliminary data.</text>
</comment>
<feature type="compositionally biased region" description="Low complexity" evidence="1">
    <location>
        <begin position="41"/>
        <end position="67"/>
    </location>
</feature>
<accession>A0AAV7LJY0</accession>
<evidence type="ECO:0000313" key="2">
    <source>
        <dbReference type="EMBL" id="KAJ1089158.1"/>
    </source>
</evidence>
<protein>
    <submittedName>
        <fullName evidence="2">Uncharacterized protein</fullName>
    </submittedName>
</protein>
<keyword evidence="3" id="KW-1185">Reference proteome</keyword>
<reference evidence="2" key="1">
    <citation type="journal article" date="2022" name="bioRxiv">
        <title>Sequencing and chromosome-scale assembly of the giantPleurodeles waltlgenome.</title>
        <authorList>
            <person name="Brown T."/>
            <person name="Elewa A."/>
            <person name="Iarovenko S."/>
            <person name="Subramanian E."/>
            <person name="Araus A.J."/>
            <person name="Petzold A."/>
            <person name="Susuki M."/>
            <person name="Suzuki K.-i.T."/>
            <person name="Hayashi T."/>
            <person name="Toyoda A."/>
            <person name="Oliveira C."/>
            <person name="Osipova E."/>
            <person name="Leigh N.D."/>
            <person name="Simon A."/>
            <person name="Yun M.H."/>
        </authorList>
    </citation>
    <scope>NUCLEOTIDE SEQUENCE</scope>
    <source>
        <strain evidence="2">20211129_DDA</strain>
        <tissue evidence="2">Liver</tissue>
    </source>
</reference>
<feature type="compositionally biased region" description="Gly residues" evidence="1">
    <location>
        <begin position="31"/>
        <end position="40"/>
    </location>
</feature>
<gene>
    <name evidence="2" type="ORF">NDU88_002309</name>
</gene>
<name>A0AAV7LJY0_PLEWA</name>
<sequence>MEGDCVRRALALLEKARPREARGLDGAAPGSKGGAGGRSHGIGVLAAAPPKKGGAGEEAGAGPRAGSNGKGGLGVSGCSRPALGRRGRRDGKGGPRGFFCSWPE</sequence>
<dbReference type="AlphaFoldDB" id="A0AAV7LJY0"/>
<dbReference type="EMBL" id="JANPWB010000015">
    <property type="protein sequence ID" value="KAJ1089158.1"/>
    <property type="molecule type" value="Genomic_DNA"/>
</dbReference>
<organism evidence="2 3">
    <name type="scientific">Pleurodeles waltl</name>
    <name type="common">Iberian ribbed newt</name>
    <dbReference type="NCBI Taxonomy" id="8319"/>
    <lineage>
        <taxon>Eukaryota</taxon>
        <taxon>Metazoa</taxon>
        <taxon>Chordata</taxon>
        <taxon>Craniata</taxon>
        <taxon>Vertebrata</taxon>
        <taxon>Euteleostomi</taxon>
        <taxon>Amphibia</taxon>
        <taxon>Batrachia</taxon>
        <taxon>Caudata</taxon>
        <taxon>Salamandroidea</taxon>
        <taxon>Salamandridae</taxon>
        <taxon>Pleurodelinae</taxon>
        <taxon>Pleurodeles</taxon>
    </lineage>
</organism>
<evidence type="ECO:0000256" key="1">
    <source>
        <dbReference type="SAM" id="MobiDB-lite"/>
    </source>
</evidence>